<dbReference type="Proteomes" id="UP000295058">
    <property type="component" value="Unassembled WGS sequence"/>
</dbReference>
<evidence type="ECO:0000313" key="4">
    <source>
        <dbReference type="Proteomes" id="UP000295058"/>
    </source>
</evidence>
<proteinExistence type="predicted"/>
<dbReference type="EMBL" id="NQJF01000011">
    <property type="protein sequence ID" value="OYD23155.1"/>
    <property type="molecule type" value="Genomic_DNA"/>
</dbReference>
<evidence type="ECO:0000313" key="2">
    <source>
        <dbReference type="EMBL" id="TDW53488.1"/>
    </source>
</evidence>
<keyword evidence="4" id="KW-1185">Reference proteome</keyword>
<name>A0A235CH40_9GAMM</name>
<organism evidence="1 3">
    <name type="scientific">Oceanimonas baumannii</name>
    <dbReference type="NCBI Taxonomy" id="129578"/>
    <lineage>
        <taxon>Bacteria</taxon>
        <taxon>Pseudomonadati</taxon>
        <taxon>Pseudomonadota</taxon>
        <taxon>Gammaproteobacteria</taxon>
        <taxon>Aeromonadales</taxon>
        <taxon>Aeromonadaceae</taxon>
        <taxon>Oceanimonas</taxon>
    </lineage>
</organism>
<reference evidence="2 4" key="2">
    <citation type="submission" date="2019-03" db="EMBL/GenBank/DDBJ databases">
        <title>Genomic Encyclopedia of Archaeal and Bacterial Type Strains, Phase II (KMG-II): from individual species to whole genera.</title>
        <authorList>
            <person name="Goeker M."/>
        </authorList>
    </citation>
    <scope>NUCLEOTIDE SEQUENCE [LARGE SCALE GENOMIC DNA]</scope>
    <source>
        <strain evidence="2 4">DSM 15594</strain>
    </source>
</reference>
<evidence type="ECO:0000313" key="1">
    <source>
        <dbReference type="EMBL" id="OYD23155.1"/>
    </source>
</evidence>
<gene>
    <name evidence="1" type="ORF">B6S09_13960</name>
    <name evidence="2" type="ORF">LY04_03620</name>
</gene>
<comment type="caution">
    <text evidence="1">The sequence shown here is derived from an EMBL/GenBank/DDBJ whole genome shotgun (WGS) entry which is preliminary data.</text>
</comment>
<dbReference type="EMBL" id="SODO01000029">
    <property type="protein sequence ID" value="TDW53488.1"/>
    <property type="molecule type" value="Genomic_DNA"/>
</dbReference>
<evidence type="ECO:0000313" key="3">
    <source>
        <dbReference type="Proteomes" id="UP000243640"/>
    </source>
</evidence>
<protein>
    <submittedName>
        <fullName evidence="1">Uncharacterized protein</fullName>
    </submittedName>
</protein>
<dbReference type="AlphaFoldDB" id="A0A235CH40"/>
<sequence length="128" mass="15008">MIYNVRLDKMMNSPEDINDKGDTQFRIKIMPQVDLTWIKQFEEAYNASKSNVWRKVQVQNTYIEISCHHSELVDSHLPSIKNAINTANAVCQKMHEAYEKNRQEAIEKEKSEKKAKQDILDNLNLNLE</sequence>
<reference evidence="1 3" key="1">
    <citation type="submission" date="2017-08" db="EMBL/GenBank/DDBJ databases">
        <title>Draft Genome Sequence of the Marine Bacterium Oceanimonas baumannii ATCC 700832.</title>
        <authorList>
            <person name="Mcclelland W.D."/>
            <person name="Brennan M.A."/>
            <person name="Trachtenberg A.M."/>
            <person name="Maclea K.S."/>
        </authorList>
    </citation>
    <scope>NUCLEOTIDE SEQUENCE [LARGE SCALE GENOMIC DNA]</scope>
    <source>
        <strain evidence="1 3">ATCC 700832</strain>
    </source>
</reference>
<dbReference type="Proteomes" id="UP000243640">
    <property type="component" value="Unassembled WGS sequence"/>
</dbReference>
<accession>A0A235CH40</accession>
<dbReference type="RefSeq" id="WP_094279104.1">
    <property type="nucleotide sequence ID" value="NZ_NQJF01000011.1"/>
</dbReference>